<sequence>MNAVKGSPDAAPSAAQVRRVVLLHGLWMPAASMQVLARRLVRRGFEPELFGYATVAGGPERAVPRLADRLAAAPCHVLAHSLGGLLIVHTLRAEPGLPVARAVCLGSPLCGSAAADGVARAPAIGRLLGRSAGLLRTGCTPWRGRTQLGVIAGSRPRGLGQMFGRFDGPCDGTVSVAETRLAGLADHVVIDASHCGLLLSGDAVALAAHFFAHGRFREPGAAQAAQALE</sequence>
<dbReference type="Proteomes" id="UP000646426">
    <property type="component" value="Unassembled WGS sequence"/>
</dbReference>
<gene>
    <name evidence="1" type="ORF">GCM10007067_18350</name>
</gene>
<dbReference type="PANTHER" id="PTHR37946:SF1">
    <property type="entry name" value="SLL1969 PROTEIN"/>
    <property type="match status" value="1"/>
</dbReference>
<comment type="caution">
    <text evidence="1">The sequence shown here is derived from an EMBL/GenBank/DDBJ whole genome shotgun (WGS) entry which is preliminary data.</text>
</comment>
<dbReference type="AlphaFoldDB" id="A0A918T2V3"/>
<protein>
    <recommendedName>
        <fullName evidence="3">Cobalamin adenosyltransferase</fullName>
    </recommendedName>
</protein>
<reference evidence="1" key="2">
    <citation type="submission" date="2020-09" db="EMBL/GenBank/DDBJ databases">
        <authorList>
            <person name="Sun Q."/>
            <person name="Kim S."/>
        </authorList>
    </citation>
    <scope>NUCLEOTIDE SEQUENCE</scope>
    <source>
        <strain evidence="1">KCTC 23077</strain>
    </source>
</reference>
<name>A0A918T2V3_9GAMM</name>
<evidence type="ECO:0000313" key="2">
    <source>
        <dbReference type="Proteomes" id="UP000646426"/>
    </source>
</evidence>
<keyword evidence="2" id="KW-1185">Reference proteome</keyword>
<proteinExistence type="predicted"/>
<dbReference type="Gene3D" id="3.40.50.1820">
    <property type="entry name" value="alpha/beta hydrolase"/>
    <property type="match status" value="1"/>
</dbReference>
<dbReference type="SUPFAM" id="SSF53474">
    <property type="entry name" value="alpha/beta-Hydrolases"/>
    <property type="match status" value="1"/>
</dbReference>
<evidence type="ECO:0000313" key="1">
    <source>
        <dbReference type="EMBL" id="GHA80734.1"/>
    </source>
</evidence>
<evidence type="ECO:0008006" key="3">
    <source>
        <dbReference type="Google" id="ProtNLM"/>
    </source>
</evidence>
<organism evidence="1 2">
    <name type="scientific">Cognatilysobacter bugurensis</name>
    <dbReference type="NCBI Taxonomy" id="543356"/>
    <lineage>
        <taxon>Bacteria</taxon>
        <taxon>Pseudomonadati</taxon>
        <taxon>Pseudomonadota</taxon>
        <taxon>Gammaproteobacteria</taxon>
        <taxon>Lysobacterales</taxon>
        <taxon>Lysobacteraceae</taxon>
        <taxon>Cognatilysobacter</taxon>
    </lineage>
</organism>
<reference evidence="1" key="1">
    <citation type="journal article" date="2014" name="Int. J. Syst. Evol. Microbiol.">
        <title>Complete genome sequence of Corynebacterium casei LMG S-19264T (=DSM 44701T), isolated from a smear-ripened cheese.</title>
        <authorList>
            <consortium name="US DOE Joint Genome Institute (JGI-PGF)"/>
            <person name="Walter F."/>
            <person name="Albersmeier A."/>
            <person name="Kalinowski J."/>
            <person name="Ruckert C."/>
        </authorList>
    </citation>
    <scope>NUCLEOTIDE SEQUENCE</scope>
    <source>
        <strain evidence="1">KCTC 23077</strain>
    </source>
</reference>
<dbReference type="PANTHER" id="PTHR37946">
    <property type="entry name" value="SLL1969 PROTEIN"/>
    <property type="match status" value="1"/>
</dbReference>
<dbReference type="EMBL" id="BMYD01000002">
    <property type="protein sequence ID" value="GHA80734.1"/>
    <property type="molecule type" value="Genomic_DNA"/>
</dbReference>
<dbReference type="InterPro" id="IPR029058">
    <property type="entry name" value="AB_hydrolase_fold"/>
</dbReference>
<accession>A0A918T2V3</accession>